<dbReference type="InterPro" id="IPR002541">
    <property type="entry name" value="Cyt_c_assembly"/>
</dbReference>
<evidence type="ECO:0000313" key="10">
    <source>
        <dbReference type="Proteomes" id="UP000031546"/>
    </source>
</evidence>
<dbReference type="EMBL" id="JABEVU030000001">
    <property type="protein sequence ID" value="MDB0579075.1"/>
    <property type="molecule type" value="Genomic_DNA"/>
</dbReference>
<dbReference type="Proteomes" id="UP000527860">
    <property type="component" value="Unassembled WGS sequence"/>
</dbReference>
<feature type="transmembrane region" description="Helical" evidence="6">
    <location>
        <begin position="171"/>
        <end position="194"/>
    </location>
</feature>
<comment type="caution">
    <text evidence="8">The sequence shown here is derived from an EMBL/GenBank/DDBJ whole genome shotgun (WGS) entry which is preliminary data.</text>
</comment>
<dbReference type="OrthoDB" id="9814290at2"/>
<feature type="transmembrane region" description="Helical" evidence="6">
    <location>
        <begin position="310"/>
        <end position="333"/>
    </location>
</feature>
<evidence type="ECO:0000256" key="3">
    <source>
        <dbReference type="ARBA" id="ARBA00022748"/>
    </source>
</evidence>
<feature type="transmembrane region" description="Helical" evidence="6">
    <location>
        <begin position="6"/>
        <end position="29"/>
    </location>
</feature>
<dbReference type="Pfam" id="PF01578">
    <property type="entry name" value="Cytochrom_C_asm"/>
    <property type="match status" value="2"/>
</dbReference>
<dbReference type="RefSeq" id="WP_040104705.1">
    <property type="nucleotide sequence ID" value="NZ_CANMYM010000001.1"/>
</dbReference>
<keyword evidence="5 6" id="KW-0472">Membrane</keyword>
<keyword evidence="4 6" id="KW-1133">Transmembrane helix</keyword>
<name>A0A0C2HQY8_9STAP</name>
<keyword evidence="3" id="KW-0201">Cytochrome c-type biogenesis</keyword>
<reference evidence="9 11" key="4">
    <citation type="submission" date="2022-12" db="EMBL/GenBank/DDBJ databases">
        <title>Genome analysis and biological profiling of marine Salinicoccus roseus MOSEL-ME25.</title>
        <authorList>
            <person name="Mirza F.T."/>
            <person name="Xie Y."/>
            <person name="Shinwari Z.K."/>
        </authorList>
    </citation>
    <scope>NUCLEOTIDE SEQUENCE [LARGE SCALE GENOMIC DNA]</scope>
    <source>
        <strain evidence="9 11">MOSEL-ME25</strain>
    </source>
</reference>
<evidence type="ECO:0000256" key="6">
    <source>
        <dbReference type="SAM" id="Phobius"/>
    </source>
</evidence>
<dbReference type="GeneID" id="77844076"/>
<evidence type="ECO:0000313" key="8">
    <source>
        <dbReference type="EMBL" id="KIH71931.1"/>
    </source>
</evidence>
<feature type="transmembrane region" description="Helical" evidence="6">
    <location>
        <begin position="373"/>
        <end position="395"/>
    </location>
</feature>
<evidence type="ECO:0000256" key="2">
    <source>
        <dbReference type="ARBA" id="ARBA00022692"/>
    </source>
</evidence>
<feature type="domain" description="Cytochrome c assembly protein" evidence="7">
    <location>
        <begin position="70"/>
        <end position="190"/>
    </location>
</feature>
<keyword evidence="11" id="KW-1185">Reference proteome</keyword>
<evidence type="ECO:0000256" key="1">
    <source>
        <dbReference type="ARBA" id="ARBA00004141"/>
    </source>
</evidence>
<reference evidence="9" key="3">
    <citation type="submission" date="2020-04" db="EMBL/GenBank/DDBJ databases">
        <authorList>
            <person name="Tanveer F."/>
            <person name="Xie Y."/>
            <person name="Shinwari Z.K."/>
        </authorList>
    </citation>
    <scope>NUCLEOTIDE SEQUENCE</scope>
    <source>
        <strain evidence="9">MOSEL-ME25</strain>
    </source>
</reference>
<keyword evidence="2 6" id="KW-0812">Transmembrane</keyword>
<protein>
    <submittedName>
        <fullName evidence="9">C-type cytochrome biogenesis protein CcsB</fullName>
    </submittedName>
    <submittedName>
        <fullName evidence="8">Cytochrome C biogenesis protein</fullName>
    </submittedName>
</protein>
<dbReference type="EMBL" id="JXII01000001">
    <property type="protein sequence ID" value="KIH71931.1"/>
    <property type="molecule type" value="Genomic_DNA"/>
</dbReference>
<dbReference type="GO" id="GO:0020037">
    <property type="term" value="F:heme binding"/>
    <property type="evidence" value="ECO:0007669"/>
    <property type="project" value="InterPro"/>
</dbReference>
<dbReference type="GO" id="GO:0017004">
    <property type="term" value="P:cytochrome complex assembly"/>
    <property type="evidence" value="ECO:0007669"/>
    <property type="project" value="UniProtKB-KW"/>
</dbReference>
<dbReference type="AlphaFoldDB" id="A0A0C2HQY8"/>
<evidence type="ECO:0000256" key="4">
    <source>
        <dbReference type="ARBA" id="ARBA00022989"/>
    </source>
</evidence>
<dbReference type="PANTHER" id="PTHR30071:SF1">
    <property type="entry name" value="CYTOCHROME B_B6 PROTEIN-RELATED"/>
    <property type="match status" value="1"/>
</dbReference>
<dbReference type="GO" id="GO:0005886">
    <property type="term" value="C:plasma membrane"/>
    <property type="evidence" value="ECO:0007669"/>
    <property type="project" value="TreeGrafter"/>
</dbReference>
<dbReference type="Proteomes" id="UP000031546">
    <property type="component" value="Unassembled WGS sequence"/>
</dbReference>
<dbReference type="InterPro" id="IPR017562">
    <property type="entry name" value="Cyt_c_biogenesis_CcsA"/>
</dbReference>
<accession>A0A0C2HQY8</accession>
<proteinExistence type="predicted"/>
<feature type="transmembrane region" description="Helical" evidence="6">
    <location>
        <begin position="75"/>
        <end position="94"/>
    </location>
</feature>
<evidence type="ECO:0000313" key="9">
    <source>
        <dbReference type="EMBL" id="MDB0579075.1"/>
    </source>
</evidence>
<reference evidence="8 10" key="1">
    <citation type="submission" date="2015-01" db="EMBL/GenBank/DDBJ databases">
        <title>Genome sequences of high lactate-tolerant strain Salinicoccus roseus W12 with industrial interest.</title>
        <authorList>
            <person name="Wang H."/>
            <person name="Yu B."/>
        </authorList>
    </citation>
    <scope>NUCLEOTIDE SEQUENCE [LARGE SCALE GENOMIC DNA]</scope>
    <source>
        <strain evidence="8 10">W12</strain>
    </source>
</reference>
<evidence type="ECO:0000256" key="5">
    <source>
        <dbReference type="ARBA" id="ARBA00023136"/>
    </source>
</evidence>
<evidence type="ECO:0000313" key="11">
    <source>
        <dbReference type="Proteomes" id="UP000527860"/>
    </source>
</evidence>
<comment type="subcellular location">
    <subcellularLocation>
        <location evidence="1">Membrane</location>
        <topology evidence="1">Multi-pass membrane protein</topology>
    </subcellularLocation>
</comment>
<gene>
    <name evidence="9" type="primary">ccsB</name>
    <name evidence="9" type="ORF">F7P68_0000800</name>
    <name evidence="8" type="ORF">SN16_00785</name>
</gene>
<dbReference type="InterPro" id="IPR045062">
    <property type="entry name" value="Cyt_c_biogenesis_CcsA/CcmC"/>
</dbReference>
<dbReference type="STRING" id="45670.SN16_00785"/>
<dbReference type="NCBIfam" id="TIGR03144">
    <property type="entry name" value="cytochr_II_ccsB"/>
    <property type="match status" value="1"/>
</dbReference>
<feature type="transmembrane region" description="Helical" evidence="6">
    <location>
        <begin position="264"/>
        <end position="282"/>
    </location>
</feature>
<feature type="domain" description="Cytochrome c assembly protein" evidence="7">
    <location>
        <begin position="272"/>
        <end position="396"/>
    </location>
</feature>
<feature type="transmembrane region" description="Helical" evidence="6">
    <location>
        <begin position="41"/>
        <end position="63"/>
    </location>
</feature>
<reference evidence="11" key="2">
    <citation type="submission" date="2020-04" db="EMBL/GenBank/DDBJ databases">
        <title>Genome analysis and biological profiling of marine Cellulosimicrobium funkei MOSEL-ME6.</title>
        <authorList>
            <person name="Tanveer F."/>
            <person name="Xie Y."/>
            <person name="Shinwari Z.K."/>
        </authorList>
    </citation>
    <scope>NUCLEOTIDE SEQUENCE [LARGE SCALE GENOMIC DNA]</scope>
    <source>
        <strain evidence="11">MOSEL-ME25</strain>
    </source>
</reference>
<feature type="transmembrane region" description="Helical" evidence="6">
    <location>
        <begin position="133"/>
        <end position="159"/>
    </location>
</feature>
<organism evidence="8 10">
    <name type="scientific">Salinicoccus roseus</name>
    <dbReference type="NCBI Taxonomy" id="45670"/>
    <lineage>
        <taxon>Bacteria</taxon>
        <taxon>Bacillati</taxon>
        <taxon>Bacillota</taxon>
        <taxon>Bacilli</taxon>
        <taxon>Bacillales</taxon>
        <taxon>Staphylococcaceae</taxon>
        <taxon>Salinicoccus</taxon>
    </lineage>
</organism>
<dbReference type="PANTHER" id="PTHR30071">
    <property type="entry name" value="HEME EXPORTER PROTEIN C"/>
    <property type="match status" value="1"/>
</dbReference>
<feature type="transmembrane region" description="Helical" evidence="6">
    <location>
        <begin position="345"/>
        <end position="361"/>
    </location>
</feature>
<sequence>MASQLVAISSTLLYAAFILYLVAMLPLATSIKSRSDKPAKIAISMVIVGFILQLSYFILRWIAQGHAPVSNMYEFITMFAIMIIAGYLITYFYFKTKLFGLFALPISMLLMAYGSMFSREVEPLIPALQSNWLAIHVITVTLAYGILSMSAVAGLIYLLKAVPADEKSWRARFLEAVMAGIVTVLVFIVTTILMQNVIGYQDDFLYQDKQGETQVAEYHLPSLVNFENAVPVEHAGDNNYEEADHFHSGVNLPPIIDSQKLNTVIWSVVLGLITYAIIRLILRKRIIAVLKPWSNKADLGLMDEIGYRSVIIGFPIFALGGIFFAAIWAQIAWSRFWGWDPKETWAFITFMFYTVFLHLRLNRGYEGEKSAWLAIIGFLLILFNLIAINLLVAGLHSYA</sequence>
<evidence type="ECO:0000259" key="7">
    <source>
        <dbReference type="Pfam" id="PF01578"/>
    </source>
</evidence>
<feature type="transmembrane region" description="Helical" evidence="6">
    <location>
        <begin position="101"/>
        <end position="118"/>
    </location>
</feature>